<sequence>MGRKTVLVSLLMIISMVISAFLWAQTAGAAQITDASGRVITFEKPFTRIISLYSAHTENLLAMGGQEALIGASKTDEGTSLPRFSYHDGTERFLAARPDLVLIRPMIERGYGRLVASLEARGITVVSLQPATVDEMMEYWVILGQLSGRDTEARAMVSTFESETHRIKKLTDTIDERKQVFFEAMHGKLRTFSKESMAAWALGLAGGVNVAEDAVPSKGSNIAIYGKERLLAKGPTIDVYLVQQGRMNRVSIEEIKKEPGFSLIRAVLEGEIHFVDEALVSRPTPALLEGVRSIGRILYPTIFDMTTKGLAVHEQ</sequence>
<name>A0ABM7PBP9_9BACT</name>
<dbReference type="Proteomes" id="UP001320148">
    <property type="component" value="Chromosome"/>
</dbReference>
<keyword evidence="4" id="KW-1185">Reference proteome</keyword>
<evidence type="ECO:0000256" key="1">
    <source>
        <dbReference type="SAM" id="SignalP"/>
    </source>
</evidence>
<protein>
    <submittedName>
        <fullName evidence="3">ABC transporter substrate-binding protein</fullName>
    </submittedName>
</protein>
<organism evidence="3 4">
    <name type="scientific">Desulfoluna limicola</name>
    <dbReference type="NCBI Taxonomy" id="2810562"/>
    <lineage>
        <taxon>Bacteria</taxon>
        <taxon>Pseudomonadati</taxon>
        <taxon>Thermodesulfobacteriota</taxon>
        <taxon>Desulfobacteria</taxon>
        <taxon>Desulfobacterales</taxon>
        <taxon>Desulfolunaceae</taxon>
        <taxon>Desulfoluna</taxon>
    </lineage>
</organism>
<dbReference type="PANTHER" id="PTHR30535:SF34">
    <property type="entry name" value="MOLYBDATE-BINDING PROTEIN MOLA"/>
    <property type="match status" value="1"/>
</dbReference>
<dbReference type="InterPro" id="IPR050902">
    <property type="entry name" value="ABC_Transporter_SBP"/>
</dbReference>
<gene>
    <name evidence="3" type="ORF">DSLASN_01950</name>
</gene>
<dbReference type="PANTHER" id="PTHR30535">
    <property type="entry name" value="VITAMIN B12-BINDING PROTEIN"/>
    <property type="match status" value="1"/>
</dbReference>
<evidence type="ECO:0000313" key="3">
    <source>
        <dbReference type="EMBL" id="BCS94563.1"/>
    </source>
</evidence>
<reference evidence="3 4" key="1">
    <citation type="submission" date="2021-02" db="EMBL/GenBank/DDBJ databases">
        <title>Complete genome of Desulfoluna sp. strain ASN36.</title>
        <authorList>
            <person name="Takahashi A."/>
            <person name="Kojima H."/>
            <person name="Fukui M."/>
        </authorList>
    </citation>
    <scope>NUCLEOTIDE SEQUENCE [LARGE SCALE GENOMIC DNA]</scope>
    <source>
        <strain evidence="3 4">ASN36</strain>
    </source>
</reference>
<dbReference type="PROSITE" id="PS50983">
    <property type="entry name" value="FE_B12_PBP"/>
    <property type="match status" value="1"/>
</dbReference>
<evidence type="ECO:0000259" key="2">
    <source>
        <dbReference type="PROSITE" id="PS50983"/>
    </source>
</evidence>
<dbReference type="InterPro" id="IPR002491">
    <property type="entry name" value="ABC_transptr_periplasmic_BD"/>
</dbReference>
<dbReference type="Gene3D" id="3.40.50.1980">
    <property type="entry name" value="Nitrogenase molybdenum iron protein domain"/>
    <property type="match status" value="2"/>
</dbReference>
<accession>A0ABM7PBP9</accession>
<proteinExistence type="predicted"/>
<feature type="domain" description="Fe/B12 periplasmic-binding" evidence="2">
    <location>
        <begin position="48"/>
        <end position="302"/>
    </location>
</feature>
<dbReference type="RefSeq" id="WP_236890872.1">
    <property type="nucleotide sequence ID" value="NZ_AP024488.1"/>
</dbReference>
<dbReference type="SUPFAM" id="SSF53807">
    <property type="entry name" value="Helical backbone' metal receptor"/>
    <property type="match status" value="1"/>
</dbReference>
<keyword evidence="1" id="KW-0732">Signal</keyword>
<feature type="chain" id="PRO_5045586504" evidence="1">
    <location>
        <begin position="30"/>
        <end position="315"/>
    </location>
</feature>
<feature type="signal peptide" evidence="1">
    <location>
        <begin position="1"/>
        <end position="29"/>
    </location>
</feature>
<dbReference type="EMBL" id="AP024488">
    <property type="protein sequence ID" value="BCS94563.1"/>
    <property type="molecule type" value="Genomic_DNA"/>
</dbReference>
<dbReference type="Pfam" id="PF01497">
    <property type="entry name" value="Peripla_BP_2"/>
    <property type="match status" value="1"/>
</dbReference>
<evidence type="ECO:0000313" key="4">
    <source>
        <dbReference type="Proteomes" id="UP001320148"/>
    </source>
</evidence>